<dbReference type="InterPro" id="IPR005128">
    <property type="entry name" value="Acetolactate_a_deCO2ase"/>
</dbReference>
<dbReference type="RefSeq" id="WP_081406232.1">
    <property type="nucleotide sequence ID" value="NZ_JABERL010000052.1"/>
</dbReference>
<comment type="caution">
    <text evidence="1">The sequence shown here is derived from an EMBL/GenBank/DDBJ whole genome shotgun (WGS) entry which is preliminary data.</text>
</comment>
<accession>A0A4R0EK38</accession>
<sequence>MEKHIFNSPDARGQLIGIYSGPQLESVVTYPNEYFHAHYIDDQANISGHVEAYSVAKGTILMLPVE</sequence>
<dbReference type="SUPFAM" id="SSF117856">
    <property type="entry name" value="AF0104/ALDC/Ptd012-like"/>
    <property type="match status" value="1"/>
</dbReference>
<reference evidence="1 2" key="1">
    <citation type="submission" date="2019-02" db="EMBL/GenBank/DDBJ databases">
        <title>High diversity of culturable Acinetobacter species in natural soil and water ecosystems.</title>
        <authorList>
            <person name="Radolfova-Krizova L."/>
            <person name="Nemec A."/>
        </authorList>
    </citation>
    <scope>NUCLEOTIDE SEQUENCE [LARGE SCALE GENOMIC DNA]</scope>
    <source>
        <strain evidence="1 2">ANC 4281</strain>
    </source>
</reference>
<dbReference type="UniPathway" id="UPA00626">
    <property type="reaction ID" value="UER00678"/>
</dbReference>
<gene>
    <name evidence="1" type="ORF">E0H85_13435</name>
</gene>
<evidence type="ECO:0000313" key="1">
    <source>
        <dbReference type="EMBL" id="TCB56885.1"/>
    </source>
</evidence>
<dbReference type="GO" id="GO:0047605">
    <property type="term" value="F:acetolactate decarboxylase activity"/>
    <property type="evidence" value="ECO:0007669"/>
    <property type="project" value="InterPro"/>
</dbReference>
<protein>
    <submittedName>
        <fullName evidence="1">Uncharacterized protein</fullName>
    </submittedName>
</protein>
<dbReference type="GO" id="GO:0045151">
    <property type="term" value="P:acetoin biosynthetic process"/>
    <property type="evidence" value="ECO:0007669"/>
    <property type="project" value="InterPro"/>
</dbReference>
<proteinExistence type="predicted"/>
<dbReference type="AlphaFoldDB" id="A0A4R0EK38"/>
<dbReference type="Pfam" id="PF03306">
    <property type="entry name" value="AAL_decarboxy"/>
    <property type="match status" value="1"/>
</dbReference>
<name>A0A4R0EK38_9GAMM</name>
<dbReference type="EMBL" id="SJOA01000020">
    <property type="protein sequence ID" value="TCB56885.1"/>
    <property type="molecule type" value="Genomic_DNA"/>
</dbReference>
<dbReference type="Gene3D" id="3.30.1330.80">
    <property type="entry name" value="Hypothetical protein, similar to alpha- acetolactate decarboxylase, domain 2"/>
    <property type="match status" value="1"/>
</dbReference>
<dbReference type="Proteomes" id="UP000291380">
    <property type="component" value="Unassembled WGS sequence"/>
</dbReference>
<evidence type="ECO:0000313" key="2">
    <source>
        <dbReference type="Proteomes" id="UP000291380"/>
    </source>
</evidence>
<organism evidence="1 2">
    <name type="scientific">Acinetobacter terrae</name>
    <dbReference type="NCBI Taxonomy" id="2731247"/>
    <lineage>
        <taxon>Bacteria</taxon>
        <taxon>Pseudomonadati</taxon>
        <taxon>Pseudomonadota</taxon>
        <taxon>Gammaproteobacteria</taxon>
        <taxon>Moraxellales</taxon>
        <taxon>Moraxellaceae</taxon>
        <taxon>Acinetobacter</taxon>
        <taxon>Acinetobacter Taxon 24</taxon>
    </lineage>
</organism>